<protein>
    <recommendedName>
        <fullName evidence="3">Zf-RVT domain-containing protein</fullName>
    </recommendedName>
</protein>
<evidence type="ECO:0008006" key="3">
    <source>
        <dbReference type="Google" id="ProtNLM"/>
    </source>
</evidence>
<proteinExistence type="predicted"/>
<evidence type="ECO:0000313" key="1">
    <source>
        <dbReference type="EMBL" id="GAV84709.1"/>
    </source>
</evidence>
<reference evidence="2" key="1">
    <citation type="submission" date="2016-04" db="EMBL/GenBank/DDBJ databases">
        <title>Cephalotus genome sequencing.</title>
        <authorList>
            <person name="Fukushima K."/>
            <person name="Hasebe M."/>
            <person name="Fang X."/>
        </authorList>
    </citation>
    <scope>NUCLEOTIDE SEQUENCE [LARGE SCALE GENOMIC DNA]</scope>
    <source>
        <strain evidence="2">cv. St1</strain>
    </source>
</reference>
<dbReference type="EMBL" id="BDDD01003319">
    <property type="protein sequence ID" value="GAV84709.1"/>
    <property type="molecule type" value="Genomic_DNA"/>
</dbReference>
<dbReference type="AlphaFoldDB" id="A0A1Q3CWV1"/>
<sequence>FRYLKALNLAMLTKQGWRLIRDENSFCYGIITAKYFWGSNFVEARLGNNPFFTWRSIYAAKDIFEECLHWRVGKGGSISIWNNKWIPRLNTIQYHSTCR</sequence>
<evidence type="ECO:0000313" key="2">
    <source>
        <dbReference type="Proteomes" id="UP000187406"/>
    </source>
</evidence>
<dbReference type="OrthoDB" id="1938246at2759"/>
<organism evidence="1 2">
    <name type="scientific">Cephalotus follicularis</name>
    <name type="common">Albany pitcher plant</name>
    <dbReference type="NCBI Taxonomy" id="3775"/>
    <lineage>
        <taxon>Eukaryota</taxon>
        <taxon>Viridiplantae</taxon>
        <taxon>Streptophyta</taxon>
        <taxon>Embryophyta</taxon>
        <taxon>Tracheophyta</taxon>
        <taxon>Spermatophyta</taxon>
        <taxon>Magnoliopsida</taxon>
        <taxon>eudicotyledons</taxon>
        <taxon>Gunneridae</taxon>
        <taxon>Pentapetalae</taxon>
        <taxon>rosids</taxon>
        <taxon>fabids</taxon>
        <taxon>Oxalidales</taxon>
        <taxon>Cephalotaceae</taxon>
        <taxon>Cephalotus</taxon>
    </lineage>
</organism>
<dbReference type="Proteomes" id="UP000187406">
    <property type="component" value="Unassembled WGS sequence"/>
</dbReference>
<gene>
    <name evidence="1" type="ORF">CFOL_v3_28151</name>
</gene>
<name>A0A1Q3CWV1_CEPFO</name>
<accession>A0A1Q3CWV1</accession>
<feature type="non-terminal residue" evidence="1">
    <location>
        <position position="1"/>
    </location>
</feature>
<comment type="caution">
    <text evidence="1">The sequence shown here is derived from an EMBL/GenBank/DDBJ whole genome shotgun (WGS) entry which is preliminary data.</text>
</comment>
<dbReference type="InParanoid" id="A0A1Q3CWV1"/>
<keyword evidence="2" id="KW-1185">Reference proteome</keyword>